<gene>
    <name evidence="2" type="ORF">BN1708_020007</name>
</gene>
<dbReference type="Proteomes" id="UP000044602">
    <property type="component" value="Unassembled WGS sequence"/>
</dbReference>
<evidence type="ECO:0000313" key="2">
    <source>
        <dbReference type="EMBL" id="CRK36485.1"/>
    </source>
</evidence>
<sequence>MPINLRMRSVGTSLSSTTPP</sequence>
<keyword evidence="3" id="KW-1185">Reference proteome</keyword>
<dbReference type="AlphaFoldDB" id="A0A0G4MQV6"/>
<feature type="region of interest" description="Disordered" evidence="1">
    <location>
        <begin position="1"/>
        <end position="20"/>
    </location>
</feature>
<accession>A0A0G4MQV6</accession>
<reference evidence="2 3" key="1">
    <citation type="submission" date="2015-05" db="EMBL/GenBank/DDBJ databases">
        <authorList>
            <person name="Wang D.B."/>
            <person name="Wang M."/>
        </authorList>
    </citation>
    <scope>NUCLEOTIDE SEQUENCE [LARGE SCALE GENOMIC DNA]</scope>
    <source>
        <strain evidence="2">VL1</strain>
    </source>
</reference>
<organism evidence="2 3">
    <name type="scientific">Verticillium longisporum</name>
    <name type="common">Verticillium dahliae var. longisporum</name>
    <dbReference type="NCBI Taxonomy" id="100787"/>
    <lineage>
        <taxon>Eukaryota</taxon>
        <taxon>Fungi</taxon>
        <taxon>Dikarya</taxon>
        <taxon>Ascomycota</taxon>
        <taxon>Pezizomycotina</taxon>
        <taxon>Sordariomycetes</taxon>
        <taxon>Hypocreomycetidae</taxon>
        <taxon>Glomerellales</taxon>
        <taxon>Plectosphaerellaceae</taxon>
        <taxon>Verticillium</taxon>
    </lineage>
</organism>
<dbReference type="EMBL" id="CVQH01024104">
    <property type="protein sequence ID" value="CRK36485.1"/>
    <property type="molecule type" value="Genomic_DNA"/>
</dbReference>
<feature type="compositionally biased region" description="Polar residues" evidence="1">
    <location>
        <begin position="10"/>
        <end position="20"/>
    </location>
</feature>
<name>A0A0G4MQV6_VERLO</name>
<protein>
    <submittedName>
        <fullName evidence="2">Uncharacterized protein</fullName>
    </submittedName>
</protein>
<evidence type="ECO:0000256" key="1">
    <source>
        <dbReference type="SAM" id="MobiDB-lite"/>
    </source>
</evidence>
<proteinExistence type="predicted"/>
<evidence type="ECO:0000313" key="3">
    <source>
        <dbReference type="Proteomes" id="UP000044602"/>
    </source>
</evidence>